<organism evidence="2 3">
    <name type="scientific">Nocardia arthritidis</name>
    <dbReference type="NCBI Taxonomy" id="228602"/>
    <lineage>
        <taxon>Bacteria</taxon>
        <taxon>Bacillati</taxon>
        <taxon>Actinomycetota</taxon>
        <taxon>Actinomycetes</taxon>
        <taxon>Mycobacteriales</taxon>
        <taxon>Nocardiaceae</taxon>
        <taxon>Nocardia</taxon>
    </lineage>
</organism>
<dbReference type="InterPro" id="IPR041458">
    <property type="entry name" value="Rv3651-like_N"/>
</dbReference>
<feature type="domain" description="Rv3651-like N-terminal" evidence="1">
    <location>
        <begin position="2"/>
        <end position="96"/>
    </location>
</feature>
<dbReference type="KEGG" id="nah:F5544_04320"/>
<dbReference type="Pfam" id="PF18007">
    <property type="entry name" value="Rv3651-like_N"/>
    <property type="match status" value="1"/>
</dbReference>
<gene>
    <name evidence="2" type="ORF">F5544_04320</name>
</gene>
<protein>
    <recommendedName>
        <fullName evidence="1">Rv3651-like N-terminal domain-containing protein</fullName>
    </recommendedName>
</protein>
<dbReference type="RefSeq" id="WP_167471973.1">
    <property type="nucleotide sequence ID" value="NZ_CP046172.1"/>
</dbReference>
<keyword evidence="3" id="KW-1185">Reference proteome</keyword>
<dbReference type="EMBL" id="CP046172">
    <property type="protein sequence ID" value="QIS08778.1"/>
    <property type="molecule type" value="Genomic_DNA"/>
</dbReference>
<proteinExistence type="predicted"/>
<accession>A0A6G9Y6A8</accession>
<evidence type="ECO:0000259" key="1">
    <source>
        <dbReference type="Pfam" id="PF18007"/>
    </source>
</evidence>
<dbReference type="Proteomes" id="UP000503540">
    <property type="component" value="Chromosome"/>
</dbReference>
<dbReference type="AlphaFoldDB" id="A0A6G9Y6A8"/>
<evidence type="ECO:0000313" key="2">
    <source>
        <dbReference type="EMBL" id="QIS08778.1"/>
    </source>
</evidence>
<reference evidence="2 3" key="1">
    <citation type="journal article" date="2019" name="ACS Chem. Biol.">
        <title>Identification and Mobilization of a Cryptic Antibiotic Biosynthesis Gene Locus from a Human-Pathogenic Nocardia Isolate.</title>
        <authorList>
            <person name="Herisse M."/>
            <person name="Ishida K."/>
            <person name="Porter J.L."/>
            <person name="Howden B."/>
            <person name="Hertweck C."/>
            <person name="Stinear T.P."/>
            <person name="Pidot S.J."/>
        </authorList>
    </citation>
    <scope>NUCLEOTIDE SEQUENCE [LARGE SCALE GENOMIC DNA]</scope>
    <source>
        <strain evidence="2 3">AUSMDU00012717</strain>
    </source>
</reference>
<sequence>MTWFLIEALAPITEPMTIIAKDGQPREWSSIKRLDRDEGVDLIDTLDWVRRSGSHIQQVARGRTGQRRVEAVPIIGPDDDVYGIHLWIGEPHQATPLTRPAAGISWSLGELQINQRLESWMMSTDDADGFKRVRSPGEFFRKVVRFDHVSELIQLATNPKPDAMFATTITVLHDRGHLMNWQIVGRGRADERHTGMRGLTHDITDVAPAAIGPLETLGLATEPGEDAPAAALLAFPPTSPTPVIANWIGKVPAWIDWQREGDTELIHHDDWAGLCRTTVMLEAGLPDGEAVTSARIRAHTASGWQPVTITSRRYPGEVGSRLHIIRITKAD</sequence>
<evidence type="ECO:0000313" key="3">
    <source>
        <dbReference type="Proteomes" id="UP000503540"/>
    </source>
</evidence>
<name>A0A6G9Y6A8_9NOCA</name>